<feature type="domain" description="Glucose-methanol-choline oxidoreductase N-terminal" evidence="2">
    <location>
        <begin position="6"/>
        <end position="141"/>
    </location>
</feature>
<dbReference type="InterPro" id="IPR036188">
    <property type="entry name" value="FAD/NAD-bd_sf"/>
</dbReference>
<accession>A0AA37LCK4</accession>
<reference evidence="3 4" key="1">
    <citation type="submission" date="2022-03" db="EMBL/GenBank/DDBJ databases">
        <title>Genome data of Colletotrichum spp.</title>
        <authorList>
            <person name="Utami Y.D."/>
            <person name="Hiruma K."/>
        </authorList>
    </citation>
    <scope>NUCLEOTIDE SEQUENCE [LARGE SCALE GENOMIC DNA]</scope>
    <source>
        <strain evidence="3 4">MAFF 239500</strain>
    </source>
</reference>
<dbReference type="InterPro" id="IPR012132">
    <property type="entry name" value="GMC_OxRdtase"/>
</dbReference>
<dbReference type="GO" id="GO:0050660">
    <property type="term" value="F:flavin adenine dinucleotide binding"/>
    <property type="evidence" value="ECO:0007669"/>
    <property type="project" value="InterPro"/>
</dbReference>
<dbReference type="RefSeq" id="XP_049125815.1">
    <property type="nucleotide sequence ID" value="XM_049269858.1"/>
</dbReference>
<dbReference type="SUPFAM" id="SSF51905">
    <property type="entry name" value="FAD/NAD(P)-binding domain"/>
    <property type="match status" value="1"/>
</dbReference>
<proteinExistence type="inferred from homology"/>
<dbReference type="Proteomes" id="UP001055115">
    <property type="component" value="Unassembled WGS sequence"/>
</dbReference>
<dbReference type="Pfam" id="PF00732">
    <property type="entry name" value="GMC_oxred_N"/>
    <property type="match status" value="1"/>
</dbReference>
<dbReference type="Gene3D" id="3.50.50.60">
    <property type="entry name" value="FAD/NAD(P)-binding domain"/>
    <property type="match status" value="1"/>
</dbReference>
<evidence type="ECO:0000256" key="1">
    <source>
        <dbReference type="ARBA" id="ARBA00010790"/>
    </source>
</evidence>
<dbReference type="Gene3D" id="3.30.560.10">
    <property type="entry name" value="Glucose Oxidase, domain 3"/>
    <property type="match status" value="1"/>
</dbReference>
<dbReference type="PANTHER" id="PTHR11552:SF134">
    <property type="entry name" value="GLUCOSE-METHANOL-CHOLINE OXIDOREDUCTASE N-TERMINAL DOMAIN-CONTAINING PROTEIN"/>
    <property type="match status" value="1"/>
</dbReference>
<evidence type="ECO:0000313" key="3">
    <source>
        <dbReference type="EMBL" id="GKT43465.1"/>
    </source>
</evidence>
<dbReference type="InterPro" id="IPR000172">
    <property type="entry name" value="GMC_OxRdtase_N"/>
</dbReference>
<dbReference type="GO" id="GO:0016614">
    <property type="term" value="F:oxidoreductase activity, acting on CH-OH group of donors"/>
    <property type="evidence" value="ECO:0007669"/>
    <property type="project" value="InterPro"/>
</dbReference>
<evidence type="ECO:0000259" key="2">
    <source>
        <dbReference type="Pfam" id="PF00732"/>
    </source>
</evidence>
<dbReference type="GeneID" id="73324448"/>
<sequence length="197" mass="21614">MPQEFDFVIVGGCLLASRLANTNSKTSVVLLEGGSDINMPEYRRMAERSSTIAQPGLDYGYVSTPQEHARNREVPQARGKGLGGSSATNFQVWSLGPKEEFDEWAAVVGDDSWGFESVIERVKKVRLSKILLISGSSLSVADIWQLENLHLDGLSADWEDYVKPDPKNHGVSGPVDVLIGHVEKETKFFIDAGFDMG</sequence>
<protein>
    <submittedName>
        <fullName evidence="3">Dehydrogenase patE</fullName>
    </submittedName>
</protein>
<name>A0AA37LCK4_9PEZI</name>
<dbReference type="AlphaFoldDB" id="A0AA37LCK4"/>
<evidence type="ECO:0000313" key="4">
    <source>
        <dbReference type="Proteomes" id="UP001055115"/>
    </source>
</evidence>
<keyword evidence="4" id="KW-1185">Reference proteome</keyword>
<gene>
    <name evidence="3" type="ORF">ColSpa_03646</name>
</gene>
<dbReference type="PANTHER" id="PTHR11552">
    <property type="entry name" value="GLUCOSE-METHANOL-CHOLINE GMC OXIDOREDUCTASE"/>
    <property type="match status" value="1"/>
</dbReference>
<organism evidence="3 4">
    <name type="scientific">Colletotrichum spaethianum</name>
    <dbReference type="NCBI Taxonomy" id="700344"/>
    <lineage>
        <taxon>Eukaryota</taxon>
        <taxon>Fungi</taxon>
        <taxon>Dikarya</taxon>
        <taxon>Ascomycota</taxon>
        <taxon>Pezizomycotina</taxon>
        <taxon>Sordariomycetes</taxon>
        <taxon>Hypocreomycetidae</taxon>
        <taxon>Glomerellales</taxon>
        <taxon>Glomerellaceae</taxon>
        <taxon>Colletotrichum</taxon>
        <taxon>Colletotrichum spaethianum species complex</taxon>
    </lineage>
</organism>
<comment type="similarity">
    <text evidence="1">Belongs to the GMC oxidoreductase family.</text>
</comment>
<dbReference type="EMBL" id="BQXU01000007">
    <property type="protein sequence ID" value="GKT43465.1"/>
    <property type="molecule type" value="Genomic_DNA"/>
</dbReference>
<comment type="caution">
    <text evidence="3">The sequence shown here is derived from an EMBL/GenBank/DDBJ whole genome shotgun (WGS) entry which is preliminary data.</text>
</comment>